<accession>A0ABZ0GST7</accession>
<dbReference type="RefSeq" id="WP_348397518.1">
    <property type="nucleotide sequence ID" value="NZ_CP136600.1"/>
</dbReference>
<sequence>MDASNNRQPNCLMNSSGSPLFGQFDAPVEHLAVEQFCYFNSMDKPASKLSKYLSYKQFQFVSINTGKFIIGAAIADIRYLGSGFVYVFDRANNTMVEQSWLRPPGIGYKTSESPSNGQASIGSAANHIAITIAQGRWQLRINTDTISANLFFTSAANSLPLAMCSPTSYSGWTYTQKHNTLTVDGQLSINQQAQDLSQALAGYDFSAGFMRRETSWRWASINSHIGNSVFGLNLAAGVNETGSSENVFWLDGQRHYLPIVQFKFTRQRNSKLNTQPWHITSTPINGQPAQVDLTFTPINSREERLNLWLLKSNFRQYIGHYNGLVRDSAGNETIINNILGLSEDHFARW</sequence>
<dbReference type="PANTHER" id="PTHR35868:SF4">
    <property type="entry name" value="DUF2804 DOMAIN-CONTAINING PROTEIN"/>
    <property type="match status" value="1"/>
</dbReference>
<proteinExistence type="predicted"/>
<evidence type="ECO:0000313" key="2">
    <source>
        <dbReference type="Proteomes" id="UP001301442"/>
    </source>
</evidence>
<gene>
    <name evidence="1" type="ORF">RI844_05905</name>
</gene>
<keyword evidence="2" id="KW-1185">Reference proteome</keyword>
<dbReference type="PANTHER" id="PTHR35868">
    <property type="entry name" value="DUF2804 DOMAIN-CONTAINING PROTEIN-RELATED"/>
    <property type="match status" value="1"/>
</dbReference>
<reference evidence="1 2" key="1">
    <citation type="submission" date="2023-09" db="EMBL/GenBank/DDBJ databases">
        <authorList>
            <person name="Qi X."/>
        </authorList>
    </citation>
    <scope>NUCLEOTIDE SEQUENCE [LARGE SCALE GENOMIC DNA]</scope>
    <source>
        <strain evidence="1 2">S1-1</strain>
    </source>
</reference>
<protein>
    <submittedName>
        <fullName evidence="1">DUF2804 domain-containing protein</fullName>
    </submittedName>
</protein>
<organism evidence="1 2">
    <name type="scientific">Thalassotalea fonticola</name>
    <dbReference type="NCBI Taxonomy" id="3065649"/>
    <lineage>
        <taxon>Bacteria</taxon>
        <taxon>Pseudomonadati</taxon>
        <taxon>Pseudomonadota</taxon>
        <taxon>Gammaproteobacteria</taxon>
        <taxon>Alteromonadales</taxon>
        <taxon>Colwelliaceae</taxon>
        <taxon>Thalassotalea</taxon>
    </lineage>
</organism>
<evidence type="ECO:0000313" key="1">
    <source>
        <dbReference type="EMBL" id="WOH38749.1"/>
    </source>
</evidence>
<dbReference type="Pfam" id="PF10974">
    <property type="entry name" value="DUF2804"/>
    <property type="match status" value="1"/>
</dbReference>
<dbReference type="InterPro" id="IPR021243">
    <property type="entry name" value="DUF2804"/>
</dbReference>
<dbReference type="Proteomes" id="UP001301442">
    <property type="component" value="Chromosome"/>
</dbReference>
<dbReference type="EMBL" id="CP136600">
    <property type="protein sequence ID" value="WOH38749.1"/>
    <property type="molecule type" value="Genomic_DNA"/>
</dbReference>
<name>A0ABZ0GST7_9GAMM</name>